<comment type="caution">
    <text evidence="5">The sequence shown here is derived from an EMBL/GenBank/DDBJ whole genome shotgun (WGS) entry which is preliminary data.</text>
</comment>
<keyword evidence="2" id="KW-0210">Decarboxylase</keyword>
<dbReference type="AlphaFoldDB" id="A0A9P1FFF7"/>
<dbReference type="InterPro" id="IPR006680">
    <property type="entry name" value="Amidohydro-rel"/>
</dbReference>
<evidence type="ECO:0000256" key="1">
    <source>
        <dbReference type="ARBA" id="ARBA00023239"/>
    </source>
</evidence>
<dbReference type="GO" id="GO:0005737">
    <property type="term" value="C:cytoplasm"/>
    <property type="evidence" value="ECO:0007669"/>
    <property type="project" value="TreeGrafter"/>
</dbReference>
<dbReference type="EMBL" id="CAMXCT010000001">
    <property type="protein sequence ID" value="CAI3971887.1"/>
    <property type="molecule type" value="Genomic_DNA"/>
</dbReference>
<keyword evidence="3" id="KW-1133">Transmembrane helix</keyword>
<reference evidence="6" key="2">
    <citation type="submission" date="2024-04" db="EMBL/GenBank/DDBJ databases">
        <authorList>
            <person name="Chen Y."/>
            <person name="Shah S."/>
            <person name="Dougan E. K."/>
            <person name="Thang M."/>
            <person name="Chan C."/>
        </authorList>
    </citation>
    <scope>NUCLEOTIDE SEQUENCE [LARGE SCALE GENOMIC DNA]</scope>
</reference>
<feature type="domain" description="Amidohydrolase-related" evidence="4">
    <location>
        <begin position="154"/>
        <end position="440"/>
    </location>
</feature>
<comment type="similarity">
    <text evidence="2">Belongs to the metallo-dependent hydrolases superfamily.</text>
</comment>
<gene>
    <name evidence="5" type="ORF">C1SCF055_LOCUS477</name>
</gene>
<evidence type="ECO:0000313" key="7">
    <source>
        <dbReference type="EMBL" id="CAL4759199.1"/>
    </source>
</evidence>
<dbReference type="PANTHER" id="PTHR21240">
    <property type="entry name" value="2-AMINO-3-CARBOXYLMUCONATE-6-SEMIALDEHYDE DECARBOXYLASE"/>
    <property type="match status" value="1"/>
</dbReference>
<dbReference type="InterPro" id="IPR032465">
    <property type="entry name" value="ACMSD"/>
</dbReference>
<protein>
    <submittedName>
        <fullName evidence="7">Amidohydrolase</fullName>
    </submittedName>
</protein>
<keyword evidence="8" id="KW-1185">Reference proteome</keyword>
<dbReference type="OrthoDB" id="2832284at2759"/>
<evidence type="ECO:0000256" key="2">
    <source>
        <dbReference type="RuleBase" id="RU366045"/>
    </source>
</evidence>
<proteinExistence type="inferred from homology"/>
<dbReference type="Gene3D" id="3.20.20.140">
    <property type="entry name" value="Metal-dependent hydrolases"/>
    <property type="match status" value="1"/>
</dbReference>
<dbReference type="Pfam" id="PF04909">
    <property type="entry name" value="Amidohydro_2"/>
    <property type="match status" value="1"/>
</dbReference>
<evidence type="ECO:0000259" key="4">
    <source>
        <dbReference type="Pfam" id="PF04909"/>
    </source>
</evidence>
<keyword evidence="3" id="KW-0472">Membrane</keyword>
<evidence type="ECO:0000313" key="6">
    <source>
        <dbReference type="EMBL" id="CAL1125262.1"/>
    </source>
</evidence>
<evidence type="ECO:0000313" key="5">
    <source>
        <dbReference type="EMBL" id="CAI3971887.1"/>
    </source>
</evidence>
<feature type="transmembrane region" description="Helical" evidence="3">
    <location>
        <begin position="45"/>
        <end position="70"/>
    </location>
</feature>
<dbReference type="SUPFAM" id="SSF51556">
    <property type="entry name" value="Metallo-dependent hydrolases"/>
    <property type="match status" value="1"/>
</dbReference>
<evidence type="ECO:0000256" key="3">
    <source>
        <dbReference type="SAM" id="Phobius"/>
    </source>
</evidence>
<accession>A0A9P1FFF7</accession>
<dbReference type="EMBL" id="CAMXCT020000001">
    <property type="protein sequence ID" value="CAL1125262.1"/>
    <property type="molecule type" value="Genomic_DNA"/>
</dbReference>
<name>A0A9P1FFF7_9DINO</name>
<evidence type="ECO:0000313" key="8">
    <source>
        <dbReference type="Proteomes" id="UP001152797"/>
    </source>
</evidence>
<keyword evidence="3" id="KW-0812">Transmembrane</keyword>
<reference evidence="5" key="1">
    <citation type="submission" date="2022-10" db="EMBL/GenBank/DDBJ databases">
        <authorList>
            <person name="Chen Y."/>
            <person name="Dougan E. K."/>
            <person name="Chan C."/>
            <person name="Rhodes N."/>
            <person name="Thang M."/>
        </authorList>
    </citation>
    <scope>NUCLEOTIDE SEQUENCE</scope>
</reference>
<dbReference type="PANTHER" id="PTHR21240:SF28">
    <property type="entry name" value="ISO-OROTATE DECARBOXYLASE (EUROFUNG)"/>
    <property type="match status" value="1"/>
</dbReference>
<sequence length="458" mass="52570">MKLARTLAEAALTIQTSMYRGELYVPPSGSQRTAMRLKTYLVRPFRTAVALLALVVTGALATSSAITLLADDVPKADKATAKDESLLDGKDGRPLALDQFRPQPMLKVDEHQLTGAKYPCVDVHTHPRLRLLHSKKRLDDFVEIMDEQNIAVCASLDGRVGDEFKEHAEYLWTDYPDRFVIYANIDWVGGGDRDDPATWDCHRSDFGHRTARQLAEAKRMGASGLKLFKQFGLGYRNPDGSLIRIDDPRWDPIWEACGKLGLVVIIHTADPAAFFLPIDAKNERWEELHRHPDWSFYGDEFPSREELLAARNRVIERHPETTFIGAHMANNPENLAEVGQWLDKYPNLYVEIAARIAELGRQPYTTREFFLKYPDRIMFGTDGPRVRLRLLYHWRFLETFDEYFPYAENDFPPQGLWRIYGIGLPDEVLRKVYYENAMRVIPGVAERVENYLAARKKD</sequence>
<dbReference type="Proteomes" id="UP001152797">
    <property type="component" value="Unassembled WGS sequence"/>
</dbReference>
<dbReference type="GO" id="GO:0019748">
    <property type="term" value="P:secondary metabolic process"/>
    <property type="evidence" value="ECO:0007669"/>
    <property type="project" value="TreeGrafter"/>
</dbReference>
<keyword evidence="1 2" id="KW-0456">Lyase</keyword>
<organism evidence="5">
    <name type="scientific">Cladocopium goreaui</name>
    <dbReference type="NCBI Taxonomy" id="2562237"/>
    <lineage>
        <taxon>Eukaryota</taxon>
        <taxon>Sar</taxon>
        <taxon>Alveolata</taxon>
        <taxon>Dinophyceae</taxon>
        <taxon>Suessiales</taxon>
        <taxon>Symbiodiniaceae</taxon>
        <taxon>Cladocopium</taxon>
    </lineage>
</organism>
<dbReference type="GO" id="GO:0016787">
    <property type="term" value="F:hydrolase activity"/>
    <property type="evidence" value="ECO:0007669"/>
    <property type="project" value="InterPro"/>
</dbReference>
<dbReference type="EMBL" id="CAMXCT030000001">
    <property type="protein sequence ID" value="CAL4759199.1"/>
    <property type="molecule type" value="Genomic_DNA"/>
</dbReference>
<dbReference type="GO" id="GO:0016831">
    <property type="term" value="F:carboxy-lyase activity"/>
    <property type="evidence" value="ECO:0007669"/>
    <property type="project" value="UniProtKB-KW"/>
</dbReference>
<dbReference type="InterPro" id="IPR032466">
    <property type="entry name" value="Metal_Hydrolase"/>
</dbReference>